<accession>A0A0L0G6B4</accession>
<keyword evidence="4" id="KW-1185">Reference proteome</keyword>
<evidence type="ECO:0008006" key="5">
    <source>
        <dbReference type="Google" id="ProtNLM"/>
    </source>
</evidence>
<dbReference type="EMBL" id="KQ241756">
    <property type="protein sequence ID" value="KNC84552.1"/>
    <property type="molecule type" value="Genomic_DNA"/>
</dbReference>
<dbReference type="AlphaFoldDB" id="A0A0L0G6B4"/>
<dbReference type="GeneID" id="25903729"/>
<proteinExistence type="predicted"/>
<gene>
    <name evidence="3" type="ORF">SARC_03225</name>
</gene>
<dbReference type="Proteomes" id="UP000054560">
    <property type="component" value="Unassembled WGS sequence"/>
</dbReference>
<evidence type="ECO:0000256" key="2">
    <source>
        <dbReference type="SAM" id="SignalP"/>
    </source>
</evidence>
<name>A0A0L0G6B4_9EUKA</name>
<evidence type="ECO:0000313" key="4">
    <source>
        <dbReference type="Proteomes" id="UP000054560"/>
    </source>
</evidence>
<feature type="chain" id="PRO_5005539059" description="Apple domain-containing protein" evidence="2">
    <location>
        <begin position="23"/>
        <end position="798"/>
    </location>
</feature>
<reference evidence="3 4" key="1">
    <citation type="submission" date="2011-02" db="EMBL/GenBank/DDBJ databases">
        <title>The Genome Sequence of Sphaeroforma arctica JP610.</title>
        <authorList>
            <consortium name="The Broad Institute Genome Sequencing Platform"/>
            <person name="Russ C."/>
            <person name="Cuomo C."/>
            <person name="Young S.K."/>
            <person name="Zeng Q."/>
            <person name="Gargeya S."/>
            <person name="Alvarado L."/>
            <person name="Berlin A."/>
            <person name="Chapman S.B."/>
            <person name="Chen Z."/>
            <person name="Freedman E."/>
            <person name="Gellesch M."/>
            <person name="Goldberg J."/>
            <person name="Griggs A."/>
            <person name="Gujja S."/>
            <person name="Heilman E."/>
            <person name="Heiman D."/>
            <person name="Howarth C."/>
            <person name="Mehta T."/>
            <person name="Neiman D."/>
            <person name="Pearson M."/>
            <person name="Roberts A."/>
            <person name="Saif S."/>
            <person name="Shea T."/>
            <person name="Shenoy N."/>
            <person name="Sisk P."/>
            <person name="Stolte C."/>
            <person name="Sykes S."/>
            <person name="White J."/>
            <person name="Yandava C."/>
            <person name="Burger G."/>
            <person name="Gray M.W."/>
            <person name="Holland P.W.H."/>
            <person name="King N."/>
            <person name="Lang F.B.F."/>
            <person name="Roger A.J."/>
            <person name="Ruiz-Trillo I."/>
            <person name="Haas B."/>
            <person name="Nusbaum C."/>
            <person name="Birren B."/>
        </authorList>
    </citation>
    <scope>NUCLEOTIDE SEQUENCE [LARGE SCALE GENOMIC DNA]</scope>
    <source>
        <strain evidence="3 4">JP610</strain>
    </source>
</reference>
<evidence type="ECO:0000313" key="3">
    <source>
        <dbReference type="EMBL" id="KNC84552.1"/>
    </source>
</evidence>
<sequence>MRLIMLVTFLVVYVCFGSAVLAQDNIPKYKSNDSPEFDTNIDVQHDENTDRVDDRRYVRRQAHASTADAPTDVLDSSSTLNNTLGLNDTLGTNSTLNSTPILNETLETNGTLPANSSAAINITLQSNTELVASSNAAISSSVAVSLAISTTATTFETTTLVSSATVNTTSTSSANVNSTATQSVAVKAATVNTLTAPTNSLATTVLPHILDETTTATPAFTQPAAVISETTEAVPLVPVVVPTTFEERTIYYGDLLTTVNYFEVANYTSHFELLSVQNYDDTTPVLELMGAVLAVPAGSPDYVTPMQVYADACGAFCTNHTGGCNGFGIRFVEQSQDNVCVLLNYTLLYAMEGFSCDALCPSGNGIMMNIFYPNLPACTSSDFFGWQNAGELQTNLLDHGCNPYLAIGEKCSSIFASWVQVPGIDLTGCPVNSTCADGRIPYAKSCETDDSLEDYINAAIYQEELRQNFSTDYANGLYDQMLGMGEWTGKVIPPVGYSMPLPDTLLSLTQQQYDLTWPLPSVPGENAIDNINDYSQACALQCSANTTCIGFTVVYIPNDPRNQCRFVPNDAVPPGKSWEFTALRCSTSDPCPSGNNIPMRLYIPDSYSHCGEDMFLGYDLGLYNQIKNYNCHNQLVIGADCGIDGPQTDVTNYNAGCKDRMKCTNYSPYYKCQLELYNPFNDAASISNLVGDIVVPNKKVSFLATFPLTREGTVVTVGAQADSTVYSNYGDCARACAAAPPCEIFQLTVATRQCDLTPYTYDEYIELPPGNGTGTLEVLTGQLYPLFNPVGIATAVDD</sequence>
<evidence type="ECO:0000256" key="1">
    <source>
        <dbReference type="SAM" id="MobiDB-lite"/>
    </source>
</evidence>
<keyword evidence="2" id="KW-0732">Signal</keyword>
<dbReference type="RefSeq" id="XP_014158454.1">
    <property type="nucleotide sequence ID" value="XM_014302979.1"/>
</dbReference>
<feature type="region of interest" description="Disordered" evidence="1">
    <location>
        <begin position="32"/>
        <end position="51"/>
    </location>
</feature>
<feature type="signal peptide" evidence="2">
    <location>
        <begin position="1"/>
        <end position="22"/>
    </location>
</feature>
<protein>
    <recommendedName>
        <fullName evidence="5">Apple domain-containing protein</fullName>
    </recommendedName>
</protein>
<organism evidence="3 4">
    <name type="scientific">Sphaeroforma arctica JP610</name>
    <dbReference type="NCBI Taxonomy" id="667725"/>
    <lineage>
        <taxon>Eukaryota</taxon>
        <taxon>Ichthyosporea</taxon>
        <taxon>Ichthyophonida</taxon>
        <taxon>Sphaeroforma</taxon>
    </lineage>
</organism>